<dbReference type="InterPro" id="IPR054105">
    <property type="entry name" value="WHD_NrtR"/>
</dbReference>
<keyword evidence="3" id="KW-1185">Reference proteome</keyword>
<dbReference type="Gene3D" id="3.90.79.10">
    <property type="entry name" value="Nucleoside Triphosphate Pyrophosphohydrolase"/>
    <property type="match status" value="1"/>
</dbReference>
<dbReference type="EMBL" id="BAABLX010000080">
    <property type="protein sequence ID" value="GAA4961349.1"/>
    <property type="molecule type" value="Genomic_DNA"/>
</dbReference>
<gene>
    <name evidence="2" type="ORF">GCM10025791_48560</name>
</gene>
<organism evidence="2 3">
    <name type="scientific">Halioxenophilus aromaticivorans</name>
    <dbReference type="NCBI Taxonomy" id="1306992"/>
    <lineage>
        <taxon>Bacteria</taxon>
        <taxon>Pseudomonadati</taxon>
        <taxon>Pseudomonadota</taxon>
        <taxon>Gammaproteobacteria</taxon>
        <taxon>Alteromonadales</taxon>
        <taxon>Alteromonadaceae</taxon>
        <taxon>Halioxenophilus</taxon>
    </lineage>
</organism>
<name>A0AAV3UAH7_9ALTE</name>
<sequence>MSEFTSEKAFLEAYSIHEYDVPLLTVDMAIFSVLEDQLQVLLVKRAQHPSLGKWALPGGFVDTKRDKSLVETAKRKLRAKTGVATPYVEQVETFGGPERDPRGWSVTVAYMALIPAEGVELVPDDASSEVIWVPVKEMGSEYLLAFDHQSIFEVCLERLKNKVQYSSLPVNLLPKAFTLTELQRTFEIVLGQTVEKKSFRRRILDAGILEETGAMKTGSSRPAKLYRVRPEGQAYFFPRTIEGKR</sequence>
<dbReference type="InterPro" id="IPR036388">
    <property type="entry name" value="WH-like_DNA-bd_sf"/>
</dbReference>
<dbReference type="PANTHER" id="PTHR43736:SF4">
    <property type="entry name" value="SLR1690 PROTEIN"/>
    <property type="match status" value="1"/>
</dbReference>
<evidence type="ECO:0000313" key="3">
    <source>
        <dbReference type="Proteomes" id="UP001409585"/>
    </source>
</evidence>
<dbReference type="PANTHER" id="PTHR43736">
    <property type="entry name" value="ADP-RIBOSE PYROPHOSPHATASE"/>
    <property type="match status" value="1"/>
</dbReference>
<dbReference type="Gene3D" id="1.10.10.10">
    <property type="entry name" value="Winged helix-like DNA-binding domain superfamily/Winged helix DNA-binding domain"/>
    <property type="match status" value="1"/>
</dbReference>
<dbReference type="SUPFAM" id="SSF46785">
    <property type="entry name" value="Winged helix' DNA-binding domain"/>
    <property type="match status" value="1"/>
</dbReference>
<dbReference type="Proteomes" id="UP001409585">
    <property type="component" value="Unassembled WGS sequence"/>
</dbReference>
<reference evidence="3" key="1">
    <citation type="journal article" date="2019" name="Int. J. Syst. Evol. Microbiol.">
        <title>The Global Catalogue of Microorganisms (GCM) 10K type strain sequencing project: providing services to taxonomists for standard genome sequencing and annotation.</title>
        <authorList>
            <consortium name="The Broad Institute Genomics Platform"/>
            <consortium name="The Broad Institute Genome Sequencing Center for Infectious Disease"/>
            <person name="Wu L."/>
            <person name="Ma J."/>
        </authorList>
    </citation>
    <scope>NUCLEOTIDE SEQUENCE [LARGE SCALE GENOMIC DNA]</scope>
    <source>
        <strain evidence="3">JCM 19134</strain>
    </source>
</reference>
<protein>
    <submittedName>
        <fullName evidence="2">NUDIX domain-containing protein</fullName>
    </submittedName>
</protein>
<dbReference type="AlphaFoldDB" id="A0AAV3UAH7"/>
<dbReference type="GO" id="GO:0003824">
    <property type="term" value="F:catalytic activity"/>
    <property type="evidence" value="ECO:0007669"/>
    <property type="project" value="UniProtKB-ARBA"/>
</dbReference>
<dbReference type="Pfam" id="PF21906">
    <property type="entry name" value="WHD_NrtR"/>
    <property type="match status" value="1"/>
</dbReference>
<proteinExistence type="predicted"/>
<dbReference type="PROSITE" id="PS51462">
    <property type="entry name" value="NUDIX"/>
    <property type="match status" value="1"/>
</dbReference>
<comment type="caution">
    <text evidence="2">The sequence shown here is derived from an EMBL/GenBank/DDBJ whole genome shotgun (WGS) entry which is preliminary data.</text>
</comment>
<dbReference type="SUPFAM" id="SSF55811">
    <property type="entry name" value="Nudix"/>
    <property type="match status" value="1"/>
</dbReference>
<dbReference type="InterPro" id="IPR015797">
    <property type="entry name" value="NUDIX_hydrolase-like_dom_sf"/>
</dbReference>
<dbReference type="InterPro" id="IPR000086">
    <property type="entry name" value="NUDIX_hydrolase_dom"/>
</dbReference>
<dbReference type="CDD" id="cd18873">
    <property type="entry name" value="NUDIX_NadM_like"/>
    <property type="match status" value="1"/>
</dbReference>
<dbReference type="RefSeq" id="WP_345428075.1">
    <property type="nucleotide sequence ID" value="NZ_AP031496.1"/>
</dbReference>
<dbReference type="Pfam" id="PF00293">
    <property type="entry name" value="NUDIX"/>
    <property type="match status" value="1"/>
</dbReference>
<feature type="domain" description="Nudix hydrolase" evidence="1">
    <location>
        <begin position="23"/>
        <end position="156"/>
    </location>
</feature>
<dbReference type="InterPro" id="IPR036390">
    <property type="entry name" value="WH_DNA-bd_sf"/>
</dbReference>
<evidence type="ECO:0000313" key="2">
    <source>
        <dbReference type="EMBL" id="GAA4961349.1"/>
    </source>
</evidence>
<evidence type="ECO:0000259" key="1">
    <source>
        <dbReference type="PROSITE" id="PS51462"/>
    </source>
</evidence>
<accession>A0AAV3UAH7</accession>